<accession>A0A2U1JL24</accession>
<dbReference type="EMBL" id="QCZI01000005">
    <property type="protein sequence ID" value="PWA05866.1"/>
    <property type="molecule type" value="Genomic_DNA"/>
</dbReference>
<keyword evidence="2" id="KW-1185">Reference proteome</keyword>
<dbReference type="RefSeq" id="WP_116724351.1">
    <property type="nucleotide sequence ID" value="NZ_QCZI01000005.1"/>
</dbReference>
<gene>
    <name evidence="1" type="ORF">DB895_05440</name>
</gene>
<proteinExistence type="predicted"/>
<evidence type="ECO:0000313" key="1">
    <source>
        <dbReference type="EMBL" id="PWA05866.1"/>
    </source>
</evidence>
<organism evidence="1 2">
    <name type="scientific">Flavobacterium psychrotolerans</name>
    <dbReference type="NCBI Taxonomy" id="2169410"/>
    <lineage>
        <taxon>Bacteria</taxon>
        <taxon>Pseudomonadati</taxon>
        <taxon>Bacteroidota</taxon>
        <taxon>Flavobacteriia</taxon>
        <taxon>Flavobacteriales</taxon>
        <taxon>Flavobacteriaceae</taxon>
        <taxon>Flavobacterium</taxon>
    </lineage>
</organism>
<dbReference type="Proteomes" id="UP000245449">
    <property type="component" value="Unassembled WGS sequence"/>
</dbReference>
<dbReference type="Gene3D" id="1.20.120.1490">
    <property type="match status" value="1"/>
</dbReference>
<dbReference type="OrthoDB" id="1358465at2"/>
<evidence type="ECO:0008006" key="3">
    <source>
        <dbReference type="Google" id="ProtNLM"/>
    </source>
</evidence>
<protein>
    <recommendedName>
        <fullName evidence="3">Periplasmic heavy metal sensor</fullName>
    </recommendedName>
</protein>
<dbReference type="AlphaFoldDB" id="A0A2U1JL24"/>
<evidence type="ECO:0000313" key="2">
    <source>
        <dbReference type="Proteomes" id="UP000245449"/>
    </source>
</evidence>
<name>A0A2U1JL24_9FLAO</name>
<reference evidence="1 2" key="1">
    <citation type="submission" date="2018-04" db="EMBL/GenBank/DDBJ databases">
        <title>Flavobacterium sp. nov., isolated from glacier ice.</title>
        <authorList>
            <person name="Liu Q."/>
            <person name="Xin Y.-H."/>
        </authorList>
    </citation>
    <scope>NUCLEOTIDE SEQUENCE [LARGE SCALE GENOMIC DNA]</scope>
    <source>
        <strain evidence="1 2">RB1R5</strain>
    </source>
</reference>
<sequence length="155" mass="18478">MDKIKLLTFAVIGLLLLNLTTLSLLFINPPKGNEQNHKRPQEIIVEKLHFDKKQQEQYGQIIHWHRGRITDLEAQIRETKQDLYTLLQKEAVDETEKNNLITILANYQKEIEATHFKHFEDIKKICRRDQIKDYNTLTMELSKIFSQKQRPPKRD</sequence>
<comment type="caution">
    <text evidence="1">The sequence shown here is derived from an EMBL/GenBank/DDBJ whole genome shotgun (WGS) entry which is preliminary data.</text>
</comment>